<name>A0A1H1V444_9ACTN</name>
<evidence type="ECO:0000313" key="2">
    <source>
        <dbReference type="EMBL" id="SDS79156.1"/>
    </source>
</evidence>
<keyword evidence="1" id="KW-1133">Transmembrane helix</keyword>
<sequence length="384" mass="41276">MSDPSAIAGFLLIGAGLALIGMLIVGIARLAAHRLAPSIVVEYLPPRGGSIVEHGLAVRADRRVLTAAIIDLTVRGKARLLTVRGGRRPVAFQVAPGAQLTAEEHDLIRALQPEQLRGRRERRYLRALRAVGIVVGSAEEAPGVIFFRGRGAFRWHRSRNLPKFLDRARSRLAADGWTRPRANSVHLVLLSLLFLAALVTGLVLILGAIMNDEWIGAVVVLVDIAVLFGVLMLAPPPLLRFTDQGVELRRQLSGLRAYIGMAEQDRLRMLQSPQGALRTSAGGLTPGGVALGLQSRPTAGDPVAQSALDRYVLTERLLPYAILFGQEGTWAREFEHLGGAADTAHNLRSLGSTLQGVIAVLQALVIIVQVLRVIGAVASLFGRD</sequence>
<dbReference type="AlphaFoldDB" id="A0A1H1V444"/>
<evidence type="ECO:0000256" key="1">
    <source>
        <dbReference type="SAM" id="Phobius"/>
    </source>
</evidence>
<feature type="transmembrane region" description="Helical" evidence="1">
    <location>
        <begin position="214"/>
        <end position="234"/>
    </location>
</feature>
<evidence type="ECO:0000313" key="3">
    <source>
        <dbReference type="Proteomes" id="UP000199103"/>
    </source>
</evidence>
<dbReference type="EMBL" id="LT629772">
    <property type="protein sequence ID" value="SDS79156.1"/>
    <property type="molecule type" value="Genomic_DNA"/>
</dbReference>
<gene>
    <name evidence="2" type="ORF">SAMN04489812_3045</name>
</gene>
<proteinExistence type="predicted"/>
<dbReference type="OrthoDB" id="3719237at2"/>
<keyword evidence="1" id="KW-0812">Transmembrane</keyword>
<dbReference type="STRING" id="630515.SAMN04489812_3045"/>
<reference evidence="2 3" key="1">
    <citation type="submission" date="2016-10" db="EMBL/GenBank/DDBJ databases">
        <authorList>
            <person name="de Groot N.N."/>
        </authorList>
    </citation>
    <scope>NUCLEOTIDE SEQUENCE [LARGE SCALE GENOMIC DNA]</scope>
    <source>
        <strain evidence="2 3">DSM 21800</strain>
    </source>
</reference>
<organism evidence="2 3">
    <name type="scientific">Microlunatus soli</name>
    <dbReference type="NCBI Taxonomy" id="630515"/>
    <lineage>
        <taxon>Bacteria</taxon>
        <taxon>Bacillati</taxon>
        <taxon>Actinomycetota</taxon>
        <taxon>Actinomycetes</taxon>
        <taxon>Propionibacteriales</taxon>
        <taxon>Propionibacteriaceae</taxon>
        <taxon>Microlunatus</taxon>
    </lineage>
</organism>
<feature type="transmembrane region" description="Helical" evidence="1">
    <location>
        <begin position="6"/>
        <end position="28"/>
    </location>
</feature>
<keyword evidence="1" id="KW-0472">Membrane</keyword>
<keyword evidence="3" id="KW-1185">Reference proteome</keyword>
<feature type="transmembrane region" description="Helical" evidence="1">
    <location>
        <begin position="357"/>
        <end position="381"/>
    </location>
</feature>
<accession>A0A1H1V444</accession>
<dbReference type="Proteomes" id="UP000199103">
    <property type="component" value="Chromosome I"/>
</dbReference>
<protein>
    <submittedName>
        <fullName evidence="2">Predicted membrane protein</fullName>
    </submittedName>
</protein>
<dbReference type="RefSeq" id="WP_091526096.1">
    <property type="nucleotide sequence ID" value="NZ_LT629772.1"/>
</dbReference>
<feature type="transmembrane region" description="Helical" evidence="1">
    <location>
        <begin position="187"/>
        <end position="208"/>
    </location>
</feature>